<keyword evidence="1 4" id="KW-0689">Ribosomal protein</keyword>
<evidence type="ECO:0000256" key="2">
    <source>
        <dbReference type="ARBA" id="ARBA00023274"/>
    </source>
</evidence>
<name>A0A0P0H8Y0_9STRA</name>
<proteinExistence type="predicted"/>
<geneLocation type="mitochondrion" evidence="4"/>
<dbReference type="GO" id="GO:0005840">
    <property type="term" value="C:ribosome"/>
    <property type="evidence" value="ECO:0007669"/>
    <property type="project" value="UniProtKB-KW"/>
</dbReference>
<gene>
    <name evidence="5" type="primary">rps10</name>
</gene>
<dbReference type="InterPro" id="IPR027486">
    <property type="entry name" value="Ribosomal_uS10_dom"/>
</dbReference>
<evidence type="ECO:0000256" key="1">
    <source>
        <dbReference type="ARBA" id="ARBA00022980"/>
    </source>
</evidence>
<evidence type="ECO:0000313" key="4">
    <source>
        <dbReference type="EMBL" id="ALJ78451.1"/>
    </source>
</evidence>
<dbReference type="Pfam" id="PF00338">
    <property type="entry name" value="Ribosomal_S10"/>
    <property type="match status" value="1"/>
</dbReference>
<dbReference type="AlphaFoldDB" id="A0A0P0H8Y0"/>
<organism evidence="4">
    <name type="scientific">Peronospora tabacina</name>
    <dbReference type="NCBI Taxonomy" id="230439"/>
    <lineage>
        <taxon>Eukaryota</taxon>
        <taxon>Sar</taxon>
        <taxon>Stramenopiles</taxon>
        <taxon>Oomycota</taxon>
        <taxon>Peronosporomycetes</taxon>
        <taxon>Peronosporales</taxon>
        <taxon>Peronosporaceae</taxon>
        <taxon>Peronospora</taxon>
    </lineage>
</organism>
<sequence>MYLLRITFKSFQKINQLKQKLIKIVKLKKFNKLNKNKKLKKFNKLNKIKIKGIFQIKNKNKIFTLLKSPHVNKKSREHFIYKNFLYKIDIEFNNIFQLFNFLILIKKLFSENSLMNIKIMLIA</sequence>
<keyword evidence="4" id="KW-0496">Mitochondrion</keyword>
<accession>A0A0P0H8Y0</accession>
<evidence type="ECO:0000313" key="5">
    <source>
        <dbReference type="EMBL" id="ALJ78498.1"/>
    </source>
</evidence>
<dbReference type="InterPro" id="IPR036838">
    <property type="entry name" value="Ribosomal_uS10_dom_sf"/>
</dbReference>
<dbReference type="EMBL" id="KT893455">
    <property type="protein sequence ID" value="ALJ78451.1"/>
    <property type="molecule type" value="Genomic_DNA"/>
</dbReference>
<dbReference type="GO" id="GO:1990904">
    <property type="term" value="C:ribonucleoprotein complex"/>
    <property type="evidence" value="ECO:0007669"/>
    <property type="project" value="UniProtKB-KW"/>
</dbReference>
<evidence type="ECO:0000259" key="3">
    <source>
        <dbReference type="Pfam" id="PF00338"/>
    </source>
</evidence>
<dbReference type="Gene3D" id="3.30.70.600">
    <property type="entry name" value="Ribosomal protein S10 domain"/>
    <property type="match status" value="1"/>
</dbReference>
<dbReference type="EMBL" id="KT893456">
    <property type="protein sequence ID" value="ALJ78498.1"/>
    <property type="molecule type" value="Genomic_DNA"/>
</dbReference>
<protein>
    <submittedName>
        <fullName evidence="4">Ribosomal protein S10</fullName>
    </submittedName>
</protein>
<keyword evidence="2" id="KW-0687">Ribonucleoprotein</keyword>
<feature type="domain" description="Small ribosomal subunit protein uS10" evidence="3">
    <location>
        <begin position="37"/>
        <end position="91"/>
    </location>
</feature>
<dbReference type="RefSeq" id="YP_009178789.1">
    <property type="nucleotide sequence ID" value="NC_028331.1"/>
</dbReference>
<dbReference type="SUPFAM" id="SSF54999">
    <property type="entry name" value="Ribosomal protein S10"/>
    <property type="match status" value="1"/>
</dbReference>
<reference evidence="4" key="1">
    <citation type="journal article" date="2015" name="Mol. Plant Microbe Interact.">
        <title>Genome Sequence and Architecture of the Tobacco Downy Mildew Pathogen Peronospora tabacina.</title>
        <authorList>
            <person name="Derevnina L."/>
            <person name="Reyes-Chin Wo S."/>
            <person name="Martin F."/>
            <person name="Wood K."/>
            <person name="Froenicke L."/>
            <person name="Spring O."/>
            <person name="Michelmore R.W."/>
        </authorList>
    </citation>
    <scope>NUCLEOTIDE SEQUENCE</scope>
    <source>
        <strain evidence="4">968-J2</strain>
        <strain evidence="5">968-S-26</strain>
    </source>
</reference>